<keyword evidence="6" id="KW-1185">Reference proteome</keyword>
<feature type="region of interest" description="Disordered" evidence="2">
    <location>
        <begin position="59"/>
        <end position="114"/>
    </location>
</feature>
<feature type="compositionally biased region" description="Low complexity" evidence="2">
    <location>
        <begin position="84"/>
        <end position="97"/>
    </location>
</feature>
<reference evidence="5 6" key="1">
    <citation type="submission" date="2020-08" db="EMBL/GenBank/DDBJ databases">
        <title>Draft genome sequencing of an Anaerocolumna strain isolated from anoxic soil subjected to BSD treatment.</title>
        <authorList>
            <person name="Uek A."/>
            <person name="Tonouchi A."/>
        </authorList>
    </citation>
    <scope>NUCLEOTIDE SEQUENCE [LARGE SCALE GENOMIC DNA]</scope>
    <source>
        <strain evidence="5 6">CTTW</strain>
    </source>
</reference>
<evidence type="ECO:0000259" key="4">
    <source>
        <dbReference type="Pfam" id="PF11611"/>
    </source>
</evidence>
<reference evidence="5 6" key="2">
    <citation type="submission" date="2020-08" db="EMBL/GenBank/DDBJ databases">
        <authorList>
            <person name="Ueki A."/>
            <person name="Tonouchi A."/>
        </authorList>
    </citation>
    <scope>NUCLEOTIDE SEQUENCE [LARGE SCALE GENOMIC DNA]</scope>
    <source>
        <strain evidence="5 6">CTTW</strain>
    </source>
</reference>
<evidence type="ECO:0000256" key="2">
    <source>
        <dbReference type="SAM" id="MobiDB-lite"/>
    </source>
</evidence>
<dbReference type="RefSeq" id="WP_185256144.1">
    <property type="nucleotide sequence ID" value="NZ_AP023368.1"/>
</dbReference>
<dbReference type="Pfam" id="PF11611">
    <property type="entry name" value="DUF4352"/>
    <property type="match status" value="1"/>
</dbReference>
<dbReference type="AlphaFoldDB" id="A0A7I8DPW6"/>
<dbReference type="KEGG" id="acht:bsdcttw_35210"/>
<name>A0A7I8DPW6_9FIRM</name>
<organism evidence="5 6">
    <name type="scientific">Anaerocolumna chitinilytica</name>
    <dbReference type="NCBI Taxonomy" id="1727145"/>
    <lineage>
        <taxon>Bacteria</taxon>
        <taxon>Bacillati</taxon>
        <taxon>Bacillota</taxon>
        <taxon>Clostridia</taxon>
        <taxon>Lachnospirales</taxon>
        <taxon>Lachnospiraceae</taxon>
        <taxon>Anaerocolumna</taxon>
    </lineage>
</organism>
<accession>A0A7I8DPW6</accession>
<feature type="chain" id="PRO_5029624449" description="DUF4352 domain-containing protein" evidence="3">
    <location>
        <begin position="23"/>
        <end position="258"/>
    </location>
</feature>
<dbReference type="Proteomes" id="UP000515703">
    <property type="component" value="Chromosome"/>
</dbReference>
<dbReference type="EMBL" id="AP023368">
    <property type="protein sequence ID" value="BCK00481.1"/>
    <property type="molecule type" value="Genomic_DNA"/>
</dbReference>
<keyword evidence="1 3" id="KW-0732">Signal</keyword>
<feature type="domain" description="DUF4352" evidence="4">
    <location>
        <begin position="154"/>
        <end position="242"/>
    </location>
</feature>
<dbReference type="InterPro" id="IPR029050">
    <property type="entry name" value="Immunoprotect_excell_Ig-like"/>
</dbReference>
<protein>
    <recommendedName>
        <fullName evidence="4">DUF4352 domain-containing protein</fullName>
    </recommendedName>
</protein>
<dbReference type="Gene3D" id="2.60.40.1240">
    <property type="match status" value="1"/>
</dbReference>
<evidence type="ECO:0000256" key="1">
    <source>
        <dbReference type="ARBA" id="ARBA00022729"/>
    </source>
</evidence>
<evidence type="ECO:0000313" key="5">
    <source>
        <dbReference type="EMBL" id="BCK00481.1"/>
    </source>
</evidence>
<dbReference type="PROSITE" id="PS51257">
    <property type="entry name" value="PROKAR_LIPOPROTEIN"/>
    <property type="match status" value="1"/>
</dbReference>
<dbReference type="InterPro" id="IPR029051">
    <property type="entry name" value="DUF4352"/>
</dbReference>
<feature type="signal peptide" evidence="3">
    <location>
        <begin position="1"/>
        <end position="22"/>
    </location>
</feature>
<sequence>MKKTFLALVMACGLLLTGCAQLTELSDKQSDVIAEYMAGSVLRYTDNYMEGLIYPDENANKKTADKNTSSATAVDTAKDTGSDVNNNETNSSSQNENVSDKDASVKDNSTANTAKEPSSLTYQEFYKILSNNNYQVKYSGYKFYDSYAQRNDYFTLQPSSGSKLLVVSFKVSNIAKKAVTLDLGQLHIGYKLHLANGKTYKPMVTLLDTDLNYIDYTLKSGKSDVAVLVFDVPENVNKSGLALSISLNGQNTEINLNE</sequence>
<gene>
    <name evidence="5" type="ORF">bsdcttw_35210</name>
</gene>
<evidence type="ECO:0000256" key="3">
    <source>
        <dbReference type="SAM" id="SignalP"/>
    </source>
</evidence>
<proteinExistence type="predicted"/>
<evidence type="ECO:0000313" key="6">
    <source>
        <dbReference type="Proteomes" id="UP000515703"/>
    </source>
</evidence>